<comment type="similarity">
    <text evidence="2 11">Belongs to the sodium:solute symporter (SSF) (TC 2.A.21) family.</text>
</comment>
<dbReference type="Gene3D" id="1.20.1730.10">
    <property type="entry name" value="Sodium/glucose cotransporter"/>
    <property type="match status" value="1"/>
</dbReference>
<keyword evidence="10" id="KW-0739">Sodium transport</keyword>
<comment type="subcellular location">
    <subcellularLocation>
        <location evidence="1">Cell membrane</location>
        <topology evidence="1">Multi-pass membrane protein</topology>
    </subcellularLocation>
</comment>
<evidence type="ECO:0000256" key="1">
    <source>
        <dbReference type="ARBA" id="ARBA00004651"/>
    </source>
</evidence>
<dbReference type="Pfam" id="PF00474">
    <property type="entry name" value="SSF"/>
    <property type="match status" value="1"/>
</dbReference>
<dbReference type="InterPro" id="IPR038377">
    <property type="entry name" value="Na/Glc_symporter_sf"/>
</dbReference>
<evidence type="ECO:0000256" key="6">
    <source>
        <dbReference type="ARBA" id="ARBA00022989"/>
    </source>
</evidence>
<feature type="transmembrane region" description="Helical" evidence="12">
    <location>
        <begin position="12"/>
        <end position="31"/>
    </location>
</feature>
<dbReference type="GO" id="GO:0005886">
    <property type="term" value="C:plasma membrane"/>
    <property type="evidence" value="ECO:0007669"/>
    <property type="project" value="UniProtKB-SubCell"/>
</dbReference>
<dbReference type="NCBIfam" id="TIGR00813">
    <property type="entry name" value="sss"/>
    <property type="match status" value="1"/>
</dbReference>
<dbReference type="PANTHER" id="PTHR42985:SF40">
    <property type="entry name" value="LD47995P-RELATED"/>
    <property type="match status" value="1"/>
</dbReference>
<feature type="transmembrane region" description="Helical" evidence="12">
    <location>
        <begin position="277"/>
        <end position="302"/>
    </location>
</feature>
<accession>A0A6A7G1E6</accession>
<feature type="transmembrane region" description="Helical" evidence="12">
    <location>
        <begin position="441"/>
        <end position="462"/>
    </location>
</feature>
<sequence length="620" mass="66324">MGGAATFEVVDYCMLVLTVVVSLAIGVYHAFRGNKTSEDYAMGSRNMKAFPVSLSLLATFLSANSILGYSGEVYGNGLGITWTIVGTTLAIFLALGFIMPVMYPLKLVTPNQYLELRFKSPWLRRLSMGMSFLSIVVFMGLALYAPTLALSAVTPISFSNYIWIMGIVVTIYASIGGLKAVVWADVFQMVLMVGGVLLITVMACIEVGGLGRAWAIASEGGRTNGLVDISTDLYTRHTVWNIILMTMTNWGSHYSVSQATYQRISSVPTIQQARRVLFYNIIGMTGFLLMVFVMGLCIYSVYAGCDPYARGHIFSKDQIAVYFVKDKLSHLPGVPGIFVATLLSAALSSLSSGLNTLATLLWADIFSPMPCFKGASEFVATTTSKILTVCLGALCVGMAFLASKLGGLVQAGYTVVGVMAGPVLGVYLLGMAVPFCNKKGAFSGLLSGWGFCVWIAIGGYLYKPAAELLPFSADDCPLQSNISILATTIRTTTIADTTTALINTLVACDPSIDASCVTDASRGGLMSLYTISYTHLSFIGLVTCLTVGILISLVSGYQSPSDVPGELVLVCLRRFTAPATDVEKPTDRKAKLTNSGTVETLVLDSVSLSTDPSKDERLRY</sequence>
<feature type="transmembrane region" description="Helical" evidence="12">
    <location>
        <begin position="337"/>
        <end position="363"/>
    </location>
</feature>
<dbReference type="EMBL" id="IACT01005436">
    <property type="protein sequence ID" value="LAC24591.1"/>
    <property type="molecule type" value="mRNA"/>
</dbReference>
<dbReference type="InterPro" id="IPR051163">
    <property type="entry name" value="Sodium:Solute_Symporter_SSF"/>
</dbReference>
<evidence type="ECO:0000256" key="7">
    <source>
        <dbReference type="ARBA" id="ARBA00023053"/>
    </source>
</evidence>
<evidence type="ECO:0000256" key="8">
    <source>
        <dbReference type="ARBA" id="ARBA00023065"/>
    </source>
</evidence>
<name>A0A6A7G1E6_9CRUS</name>
<reference evidence="13" key="1">
    <citation type="submission" date="2017-11" db="EMBL/GenBank/DDBJ databases">
        <title>The sensing device of the deep-sea amphipod.</title>
        <authorList>
            <person name="Kobayashi H."/>
            <person name="Nagahama T."/>
            <person name="Arai W."/>
            <person name="Sasagawa Y."/>
            <person name="Umeda M."/>
            <person name="Hayashi T."/>
            <person name="Nikaido I."/>
            <person name="Watanabe H."/>
            <person name="Oguri K."/>
            <person name="Kitazato H."/>
            <person name="Fujioka K."/>
            <person name="Kido Y."/>
            <person name="Takami H."/>
        </authorList>
    </citation>
    <scope>NUCLEOTIDE SEQUENCE</scope>
    <source>
        <tissue evidence="13">Whole body</tissue>
    </source>
</reference>
<organism evidence="13">
    <name type="scientific">Hirondellea gigas</name>
    <dbReference type="NCBI Taxonomy" id="1518452"/>
    <lineage>
        <taxon>Eukaryota</taxon>
        <taxon>Metazoa</taxon>
        <taxon>Ecdysozoa</taxon>
        <taxon>Arthropoda</taxon>
        <taxon>Crustacea</taxon>
        <taxon>Multicrustacea</taxon>
        <taxon>Malacostraca</taxon>
        <taxon>Eumalacostraca</taxon>
        <taxon>Peracarida</taxon>
        <taxon>Amphipoda</taxon>
        <taxon>Amphilochidea</taxon>
        <taxon>Lysianassida</taxon>
        <taxon>Lysianassidira</taxon>
        <taxon>Lysianassoidea</taxon>
        <taxon>Lysianassidae</taxon>
        <taxon>Hirondellea</taxon>
    </lineage>
</organism>
<protein>
    <submittedName>
        <fullName evidence="13">Sodium-coupled monocarboxylate transporter 1-like</fullName>
    </submittedName>
</protein>
<evidence type="ECO:0000256" key="9">
    <source>
        <dbReference type="ARBA" id="ARBA00023136"/>
    </source>
</evidence>
<dbReference type="AlphaFoldDB" id="A0A6A7G1E6"/>
<evidence type="ECO:0000256" key="11">
    <source>
        <dbReference type="RuleBase" id="RU362091"/>
    </source>
</evidence>
<feature type="transmembrane region" description="Helical" evidence="12">
    <location>
        <begin position="52"/>
        <end position="70"/>
    </location>
</feature>
<evidence type="ECO:0000256" key="10">
    <source>
        <dbReference type="ARBA" id="ARBA00023201"/>
    </source>
</evidence>
<evidence type="ECO:0000256" key="4">
    <source>
        <dbReference type="ARBA" id="ARBA00022475"/>
    </source>
</evidence>
<feature type="transmembrane region" description="Helical" evidence="12">
    <location>
        <begin position="126"/>
        <end position="149"/>
    </location>
</feature>
<feature type="transmembrane region" description="Helical" evidence="12">
    <location>
        <begin position="533"/>
        <end position="554"/>
    </location>
</feature>
<feature type="transmembrane region" description="Helical" evidence="12">
    <location>
        <begin position="161"/>
        <end position="182"/>
    </location>
</feature>
<keyword evidence="3" id="KW-0813">Transport</keyword>
<keyword evidence="8" id="KW-0406">Ion transport</keyword>
<evidence type="ECO:0000256" key="3">
    <source>
        <dbReference type="ARBA" id="ARBA00022448"/>
    </source>
</evidence>
<dbReference type="PANTHER" id="PTHR42985">
    <property type="entry name" value="SODIUM-COUPLED MONOCARBOXYLATE TRANSPORTER"/>
    <property type="match status" value="1"/>
</dbReference>
<proteinExistence type="evidence at transcript level"/>
<feature type="transmembrane region" description="Helical" evidence="12">
    <location>
        <begin position="82"/>
        <end position="105"/>
    </location>
</feature>
<dbReference type="InterPro" id="IPR001734">
    <property type="entry name" value="Na/solute_symporter"/>
</dbReference>
<feature type="transmembrane region" description="Helical" evidence="12">
    <location>
        <begin position="189"/>
        <end position="217"/>
    </location>
</feature>
<feature type="transmembrane region" description="Helical" evidence="12">
    <location>
        <begin position="384"/>
        <end position="402"/>
    </location>
</feature>
<evidence type="ECO:0000256" key="12">
    <source>
        <dbReference type="SAM" id="Phobius"/>
    </source>
</evidence>
<keyword evidence="6 12" id="KW-1133">Transmembrane helix</keyword>
<dbReference type="GO" id="GO:0006814">
    <property type="term" value="P:sodium ion transport"/>
    <property type="evidence" value="ECO:0007669"/>
    <property type="project" value="UniProtKB-KW"/>
</dbReference>
<feature type="transmembrane region" description="Helical" evidence="12">
    <location>
        <begin position="408"/>
        <end position="429"/>
    </location>
</feature>
<dbReference type="PROSITE" id="PS50283">
    <property type="entry name" value="NA_SOLUT_SYMP_3"/>
    <property type="match status" value="1"/>
</dbReference>
<evidence type="ECO:0000313" key="13">
    <source>
        <dbReference type="EMBL" id="LAC24591.1"/>
    </source>
</evidence>
<dbReference type="GO" id="GO:0015293">
    <property type="term" value="F:symporter activity"/>
    <property type="evidence" value="ECO:0007669"/>
    <property type="project" value="TreeGrafter"/>
</dbReference>
<keyword evidence="9 12" id="KW-0472">Membrane</keyword>
<keyword evidence="4" id="KW-1003">Cell membrane</keyword>
<evidence type="ECO:0000256" key="5">
    <source>
        <dbReference type="ARBA" id="ARBA00022692"/>
    </source>
</evidence>
<evidence type="ECO:0000256" key="2">
    <source>
        <dbReference type="ARBA" id="ARBA00006434"/>
    </source>
</evidence>
<keyword evidence="7" id="KW-0915">Sodium</keyword>
<keyword evidence="5 12" id="KW-0812">Transmembrane</keyword>